<evidence type="ECO:0000313" key="2">
    <source>
        <dbReference type="Proteomes" id="UP000616769"/>
    </source>
</evidence>
<sequence>MSKVQTISRLDTIYRNILLSKFFVKGWGDPENMKKIFKFRKIISNRETCRKLVNEKHPIYIDRKIEENEHYKLFEGHFQSPLQQYLSDLIPIESHTAYFQLIVPKNWSNLNREPNSRTRSLKPICLQLAGTGDHGFWRRRNFMAKPLIRDYGIGSIIIENPFYGLRKPKNQLRSRLNNVSDIFIMGGCLILESLALLHWAKRMKWGPMCITGISMGGHNASLAATNWHEPIGIVPCLSWTTASCVFTQGVMAGSIPWKKLEYQYLNYCNQDREDFDELIQSPENYVSVSENYMKTDMLDAGKKFAMNYNDLIHEESFDFASSNFLNEIINLGDLEMTNNHNYEIDTPSLRDASNFMRGIMDECTHLGNFSKPVDPEMAIIINAKHDGYVPSQGVIPLTEIWPGSTVRYLDRGHISAILFDSNEFRKAIADSIEWLTKKYCK</sequence>
<dbReference type="Pfam" id="PF09752">
    <property type="entry name" value="ABHD18"/>
    <property type="match status" value="1"/>
</dbReference>
<reference evidence="1 2" key="1">
    <citation type="journal article" date="2015" name="Parasit. Vectors">
        <title>Draft genome of the scabies mite.</title>
        <authorList>
            <person name="Rider S.D.Jr."/>
            <person name="Morgan M.S."/>
            <person name="Arlian L.G."/>
        </authorList>
    </citation>
    <scope>NUCLEOTIDE SEQUENCE [LARGE SCALE GENOMIC DNA]</scope>
    <source>
        <strain evidence="1">Arlian Lab</strain>
    </source>
</reference>
<organism evidence="1 2">
    <name type="scientific">Sarcoptes scabiei</name>
    <name type="common">Itch mite</name>
    <name type="synonym">Acarus scabiei</name>
    <dbReference type="NCBI Taxonomy" id="52283"/>
    <lineage>
        <taxon>Eukaryota</taxon>
        <taxon>Metazoa</taxon>
        <taxon>Ecdysozoa</taxon>
        <taxon>Arthropoda</taxon>
        <taxon>Chelicerata</taxon>
        <taxon>Arachnida</taxon>
        <taxon>Acari</taxon>
        <taxon>Acariformes</taxon>
        <taxon>Sarcoptiformes</taxon>
        <taxon>Astigmata</taxon>
        <taxon>Psoroptidia</taxon>
        <taxon>Sarcoptoidea</taxon>
        <taxon>Sarcoptidae</taxon>
        <taxon>Sarcoptinae</taxon>
        <taxon>Sarcoptes</taxon>
    </lineage>
</organism>
<accession>A0A132AFM7</accession>
<dbReference type="OrthoDB" id="9987145at2759"/>
<comment type="caution">
    <text evidence="1">The sequence shown here is derived from an EMBL/GenBank/DDBJ whole genome shotgun (WGS) entry which is preliminary data.</text>
</comment>
<dbReference type="Gene3D" id="3.40.50.1820">
    <property type="entry name" value="alpha/beta hydrolase"/>
    <property type="match status" value="1"/>
</dbReference>
<name>A0A132AFM7_SARSC</name>
<dbReference type="InterPro" id="IPR019149">
    <property type="entry name" value="ABHD18"/>
</dbReference>
<proteinExistence type="predicted"/>
<dbReference type="EMBL" id="JXLN01014002">
    <property type="protein sequence ID" value="KPM09727.1"/>
    <property type="molecule type" value="Genomic_DNA"/>
</dbReference>
<dbReference type="PANTHER" id="PTHR13617:SF14">
    <property type="entry name" value="PROTEIN ABHD18"/>
    <property type="match status" value="1"/>
</dbReference>
<gene>
    <name evidence="1" type="ORF">QR98_0082720</name>
</gene>
<dbReference type="PANTHER" id="PTHR13617">
    <property type="entry name" value="PROTEIN ABHD18"/>
    <property type="match status" value="1"/>
</dbReference>
<dbReference type="SUPFAM" id="SSF53474">
    <property type="entry name" value="alpha/beta-Hydrolases"/>
    <property type="match status" value="1"/>
</dbReference>
<evidence type="ECO:0000313" key="1">
    <source>
        <dbReference type="EMBL" id="KPM09727.1"/>
    </source>
</evidence>
<dbReference type="VEuPathDB" id="VectorBase:SSCA009171"/>
<protein>
    <submittedName>
        <fullName evidence="1">C4orf29-like protein</fullName>
    </submittedName>
</protein>
<dbReference type="AlphaFoldDB" id="A0A132AFM7"/>
<dbReference type="Proteomes" id="UP000616769">
    <property type="component" value="Unassembled WGS sequence"/>
</dbReference>
<dbReference type="InterPro" id="IPR029058">
    <property type="entry name" value="AB_hydrolase_fold"/>
</dbReference>